<evidence type="ECO:0000256" key="6">
    <source>
        <dbReference type="ARBA" id="ARBA00022837"/>
    </source>
</evidence>
<dbReference type="AlphaFoldDB" id="A0A670ZRY3"/>
<keyword evidence="7" id="KW-1015">Disulfide bond</keyword>
<dbReference type="GeneTree" id="ENSGT01060000248575"/>
<evidence type="ECO:0000256" key="5">
    <source>
        <dbReference type="ARBA" id="ARBA00022734"/>
    </source>
</evidence>
<comment type="similarity">
    <text evidence="2">Belongs to the fucolectin family.</text>
</comment>
<name>A0A670ZRY3_PSETE</name>
<evidence type="ECO:0000256" key="7">
    <source>
        <dbReference type="ARBA" id="ARBA00023157"/>
    </source>
</evidence>
<evidence type="ECO:0000256" key="3">
    <source>
        <dbReference type="ARBA" id="ARBA00011233"/>
    </source>
</evidence>
<comment type="subunit">
    <text evidence="3">Homotrimer.</text>
</comment>
<dbReference type="GO" id="GO:0010185">
    <property type="term" value="P:regulation of cellular defense response"/>
    <property type="evidence" value="ECO:0007669"/>
    <property type="project" value="UniProtKB-ARBA"/>
</dbReference>
<keyword evidence="10" id="KW-1185">Reference proteome</keyword>
<dbReference type="Gene3D" id="2.60.120.260">
    <property type="entry name" value="Galactose-binding domain-like"/>
    <property type="match status" value="1"/>
</dbReference>
<dbReference type="SUPFAM" id="SSF49785">
    <property type="entry name" value="Galactose-binding domain-like"/>
    <property type="match status" value="1"/>
</dbReference>
<evidence type="ECO:0000256" key="4">
    <source>
        <dbReference type="ARBA" id="ARBA00022723"/>
    </source>
</evidence>
<organism evidence="9 10">
    <name type="scientific">Pseudonaja textilis</name>
    <name type="common">Eastern brown snake</name>
    <dbReference type="NCBI Taxonomy" id="8673"/>
    <lineage>
        <taxon>Eukaryota</taxon>
        <taxon>Metazoa</taxon>
        <taxon>Chordata</taxon>
        <taxon>Craniata</taxon>
        <taxon>Vertebrata</taxon>
        <taxon>Euteleostomi</taxon>
        <taxon>Lepidosauria</taxon>
        <taxon>Squamata</taxon>
        <taxon>Bifurcata</taxon>
        <taxon>Unidentata</taxon>
        <taxon>Episquamata</taxon>
        <taxon>Toxicofera</taxon>
        <taxon>Serpentes</taxon>
        <taxon>Colubroidea</taxon>
        <taxon>Elapidae</taxon>
        <taxon>Hydrophiinae</taxon>
        <taxon>Pseudonaja</taxon>
    </lineage>
</organism>
<dbReference type="GO" id="GO:0042806">
    <property type="term" value="F:fucose binding"/>
    <property type="evidence" value="ECO:0007669"/>
    <property type="project" value="UniProtKB-ARBA"/>
</dbReference>
<dbReference type="InterPro" id="IPR008979">
    <property type="entry name" value="Galactose-bd-like_sf"/>
</dbReference>
<accession>A0A670ZRY3</accession>
<dbReference type="Pfam" id="PF22633">
    <property type="entry name" value="F5_F8_type_C_2"/>
    <property type="match status" value="1"/>
</dbReference>
<protein>
    <recommendedName>
        <fullName evidence="8">Fucolectin tachylectin-4 pentraxin-1 domain-containing protein</fullName>
    </recommendedName>
</protein>
<evidence type="ECO:0000256" key="1">
    <source>
        <dbReference type="ARBA" id="ARBA00002219"/>
    </source>
</evidence>
<dbReference type="Ensembl" id="ENSPTXT00000026357.1">
    <property type="protein sequence ID" value="ENSPTXP00000025564.1"/>
    <property type="gene ID" value="ENSPTXG00000017787.1"/>
</dbReference>
<dbReference type="InterPro" id="IPR051941">
    <property type="entry name" value="BG_Antigen-Binding_Lectin"/>
</dbReference>
<evidence type="ECO:0000256" key="2">
    <source>
        <dbReference type="ARBA" id="ARBA00010147"/>
    </source>
</evidence>
<evidence type="ECO:0000313" key="10">
    <source>
        <dbReference type="Proteomes" id="UP000472273"/>
    </source>
</evidence>
<evidence type="ECO:0000313" key="9">
    <source>
        <dbReference type="Ensembl" id="ENSPTXP00000025564.1"/>
    </source>
</evidence>
<comment type="function">
    <text evidence="1">Acts as a defensive agent. Recognizes blood group fucosylated oligosaccharides including A, B, H and Lewis B-type antigens. Does not recognize Lewis A antigen and has low affinity for monovalent haptens.</text>
</comment>
<dbReference type="GO" id="GO:0001868">
    <property type="term" value="P:regulation of complement activation, lectin pathway"/>
    <property type="evidence" value="ECO:0007669"/>
    <property type="project" value="UniProtKB-ARBA"/>
</dbReference>
<dbReference type="Proteomes" id="UP000472273">
    <property type="component" value="Unplaced"/>
</dbReference>
<dbReference type="PANTHER" id="PTHR45713:SF11">
    <property type="entry name" value="FUCOLECTIN TACHYLECTIN-4 PENTRAXIN-1 DOMAIN-CONTAINING PROTEIN"/>
    <property type="match status" value="1"/>
</dbReference>
<keyword evidence="6" id="KW-0106">Calcium</keyword>
<dbReference type="SMART" id="SM00607">
    <property type="entry name" value="FTP"/>
    <property type="match status" value="1"/>
</dbReference>
<dbReference type="PANTHER" id="PTHR45713">
    <property type="entry name" value="FTP DOMAIN-CONTAINING PROTEIN"/>
    <property type="match status" value="1"/>
</dbReference>
<sequence length="164" mass="17603">RSPVACPPSRPPLFSPAGVKATNVALGKPAYQSSVHPHEILGSADKAVDGDCNGNWSHGSCIRTKHEAQPWWYVDLGHSYNISTVVVKSVEDCCGELIDHLEVHVGDALENHGRSNALCGIILNTRLGSITTIYCNGQEGRYVSVHLPGVNTLALCEVEVYGTQ</sequence>
<proteinExistence type="inferred from homology"/>
<keyword evidence="4" id="KW-0479">Metal-binding</keyword>
<evidence type="ECO:0000259" key="8">
    <source>
        <dbReference type="SMART" id="SM00607"/>
    </source>
</evidence>
<reference evidence="9" key="2">
    <citation type="submission" date="2025-09" db="UniProtKB">
        <authorList>
            <consortium name="Ensembl"/>
        </authorList>
    </citation>
    <scope>IDENTIFICATION</scope>
</reference>
<dbReference type="GO" id="GO:0046872">
    <property type="term" value="F:metal ion binding"/>
    <property type="evidence" value="ECO:0007669"/>
    <property type="project" value="UniProtKB-KW"/>
</dbReference>
<feature type="domain" description="Fucolectin tachylectin-4 pentraxin-1" evidence="8">
    <location>
        <begin position="21"/>
        <end position="164"/>
    </location>
</feature>
<reference evidence="9" key="1">
    <citation type="submission" date="2025-08" db="UniProtKB">
        <authorList>
            <consortium name="Ensembl"/>
        </authorList>
    </citation>
    <scope>IDENTIFICATION</scope>
</reference>
<dbReference type="OMA" id="GHEKITF"/>
<dbReference type="InterPro" id="IPR006585">
    <property type="entry name" value="FTP1"/>
</dbReference>
<keyword evidence="5" id="KW-0430">Lectin</keyword>